<gene>
    <name evidence="1" type="ORF">EXN66_Car008770</name>
</gene>
<protein>
    <submittedName>
        <fullName evidence="1">Uncharacterized protein</fullName>
    </submittedName>
</protein>
<reference evidence="2" key="2">
    <citation type="submission" date="2019-02" db="EMBL/GenBank/DDBJ databases">
        <title>Opniocepnalus argus Var Kimnra genome.</title>
        <authorList>
            <person name="Zhou C."/>
            <person name="Xiao S."/>
        </authorList>
    </citation>
    <scope>NUCLEOTIDE SEQUENCE [LARGE SCALE GENOMIC DNA]</scope>
</reference>
<keyword evidence="2" id="KW-1185">Reference proteome</keyword>
<evidence type="ECO:0000313" key="2">
    <source>
        <dbReference type="Proteomes" id="UP000503349"/>
    </source>
</evidence>
<dbReference type="EMBL" id="CM015719">
    <property type="protein sequence ID" value="KAF3693094.1"/>
    <property type="molecule type" value="Genomic_DNA"/>
</dbReference>
<accession>A0A6G1PSH9</accession>
<dbReference type="Proteomes" id="UP000503349">
    <property type="component" value="Chromosome 8"/>
</dbReference>
<dbReference type="AlphaFoldDB" id="A0A6G1PSH9"/>
<reference evidence="1 2" key="1">
    <citation type="submission" date="2019-02" db="EMBL/GenBank/DDBJ databases">
        <title>Opniocepnalus argus genome.</title>
        <authorList>
            <person name="Zhou C."/>
            <person name="Xiao S."/>
        </authorList>
    </citation>
    <scope>NUCLEOTIDE SEQUENCE [LARGE SCALE GENOMIC DNA]</scope>
    <source>
        <strain evidence="1">OARG1902GOOAL</strain>
        <tissue evidence="1">Muscle</tissue>
    </source>
</reference>
<organism evidence="1 2">
    <name type="scientific">Channa argus</name>
    <name type="common">Northern snakehead</name>
    <name type="synonym">Ophicephalus argus</name>
    <dbReference type="NCBI Taxonomy" id="215402"/>
    <lineage>
        <taxon>Eukaryota</taxon>
        <taxon>Metazoa</taxon>
        <taxon>Chordata</taxon>
        <taxon>Craniata</taxon>
        <taxon>Vertebrata</taxon>
        <taxon>Euteleostomi</taxon>
        <taxon>Actinopterygii</taxon>
        <taxon>Neopterygii</taxon>
        <taxon>Teleostei</taxon>
        <taxon>Neoteleostei</taxon>
        <taxon>Acanthomorphata</taxon>
        <taxon>Anabantaria</taxon>
        <taxon>Anabantiformes</taxon>
        <taxon>Channoidei</taxon>
        <taxon>Channidae</taxon>
        <taxon>Channa</taxon>
    </lineage>
</organism>
<proteinExistence type="predicted"/>
<sequence length="53" mass="6333">MDTHIDVACVAVYRCRGVVWVERVRWMGGGGRVTYYTQYLHERSIKKFTRRLL</sequence>
<evidence type="ECO:0000313" key="1">
    <source>
        <dbReference type="EMBL" id="KAF3693094.1"/>
    </source>
</evidence>
<name>A0A6G1PSH9_CHAAH</name>